<keyword evidence="2 4" id="KW-0472">Membrane</keyword>
<dbReference type="InterPro" id="IPR010104">
    <property type="entry name" value="TonB_rcpt_bac"/>
</dbReference>
<protein>
    <submittedName>
        <fullName evidence="8">TonB-dependent receptor</fullName>
    </submittedName>
</protein>
<dbReference type="PANTHER" id="PTHR40980">
    <property type="entry name" value="PLUG DOMAIN-CONTAINING PROTEIN"/>
    <property type="match status" value="1"/>
</dbReference>
<dbReference type="Proteomes" id="UP001267638">
    <property type="component" value="Unassembled WGS sequence"/>
</dbReference>
<keyword evidence="3" id="KW-0998">Cell outer membrane</keyword>
<evidence type="ECO:0000256" key="1">
    <source>
        <dbReference type="ARBA" id="ARBA00004442"/>
    </source>
</evidence>
<evidence type="ECO:0000259" key="7">
    <source>
        <dbReference type="Pfam" id="PF07715"/>
    </source>
</evidence>
<evidence type="ECO:0000259" key="6">
    <source>
        <dbReference type="Pfam" id="PF00593"/>
    </source>
</evidence>
<organism evidence="8 9">
    <name type="scientific">Sphingobium xenophagum</name>
    <dbReference type="NCBI Taxonomy" id="121428"/>
    <lineage>
        <taxon>Bacteria</taxon>
        <taxon>Pseudomonadati</taxon>
        <taxon>Pseudomonadota</taxon>
        <taxon>Alphaproteobacteria</taxon>
        <taxon>Sphingomonadales</taxon>
        <taxon>Sphingomonadaceae</taxon>
        <taxon>Sphingobium</taxon>
    </lineage>
</organism>
<evidence type="ECO:0000313" key="9">
    <source>
        <dbReference type="Proteomes" id="UP001267638"/>
    </source>
</evidence>
<name>A0ABU1WVT7_SPHXE</name>
<dbReference type="Pfam" id="PF07715">
    <property type="entry name" value="Plug"/>
    <property type="match status" value="1"/>
</dbReference>
<dbReference type="RefSeq" id="WP_310221251.1">
    <property type="nucleotide sequence ID" value="NZ_JAVDWV010000001.1"/>
</dbReference>
<keyword evidence="8" id="KW-0675">Receptor</keyword>
<evidence type="ECO:0000313" key="8">
    <source>
        <dbReference type="EMBL" id="MDR7153415.1"/>
    </source>
</evidence>
<feature type="domain" description="TonB-dependent receptor plug" evidence="7">
    <location>
        <begin position="59"/>
        <end position="150"/>
    </location>
</feature>
<feature type="signal peptide" evidence="5">
    <location>
        <begin position="1"/>
        <end position="24"/>
    </location>
</feature>
<proteinExistence type="inferred from homology"/>
<keyword evidence="5" id="KW-0732">Signal</keyword>
<dbReference type="Gene3D" id="2.40.170.20">
    <property type="entry name" value="TonB-dependent receptor, beta-barrel domain"/>
    <property type="match status" value="1"/>
</dbReference>
<gene>
    <name evidence="8" type="ORF">J2W40_000209</name>
</gene>
<feature type="chain" id="PRO_5045332225" evidence="5">
    <location>
        <begin position="25"/>
        <end position="941"/>
    </location>
</feature>
<sequence length="941" mass="102243">MALKPIVMGSASLFALMLAGAAQAQTPPATPQAAPEDDVADIVVTGVRASIVGALNVRRESTQIVDSIVSEDVGKLPDNNVVEALQRVTGIQVTDRAGGEAATITIRGLTDPLTTLNGRNIFTAAGTSFALQDISANLVKQVDVYKTRSADQLETGLAGQIDVQTRRPLDFDGFTISGLARGVYSELADKVNPNVALLVSDRWETGIGDIGFLVNGSYTRAEFRNQNLQAGAMVPFATETPPAGSGLTPLQRIFPGATNENWTPGLDAGLPTAPGSTLNINGVETPYYLARDAVIASDLYGKRDRTAINAALQWAPNDSSVYTAEVFYTGFKGETFNSLNFSFVDWWGNLPTDVANSFELFEGTNIIKSRRAGAVAGFNSGDRATSRTDSYVYAFNAKWDVGERGKISADIAYQDSKNETSFFAIRTDRGPLDIDVDFNAGGGLPAYSFGNQDVLTDASKWTVGNLFDSGTKNTGSALTMMLDGEYGWNEGFLRRIKAGWRYDRRKASSFVRDQGAGGLGVTLDAFGEGTPFTNEGFFDGRANIPTSWVLADPRSMDRDAVRNLYRAVAPGLLLSDQLSFGRVFGIEESNLAAYIVADAEVEIFGRPLQLQGGVRYVAIDTDYEYFDRGANFARTGVSTGSDDFLPSFTARYAITDNLRIRFNYGQTLRRPAFGDLNPNLALGGDLSRIGFGTGSSGNPNLRATKSENMDLAIEWYFDRNSAIYATAFRRKIEGLVVPLTVREFIPNNYLPRNETYTEFFNITRPANASNGTLKGLELGLTYFPSYLPSVLDGLGFTGSATILDSEQTIPVVNNEGEITGTAKSAFFGVSKLSYNATLAYDKGPIGARLSYIWRKGFLNNNEARAFANPIGMWRAPEKSLDFQLTLNLNEDIGITFDAVNITKAKQQNYYKFGDVGNPQQFNSSTLLIDRTFALGVRFKFD</sequence>
<dbReference type="Pfam" id="PF00593">
    <property type="entry name" value="TonB_dep_Rec_b-barrel"/>
    <property type="match status" value="1"/>
</dbReference>
<evidence type="ECO:0000256" key="2">
    <source>
        <dbReference type="ARBA" id="ARBA00023136"/>
    </source>
</evidence>
<dbReference type="InterPro" id="IPR012910">
    <property type="entry name" value="Plug_dom"/>
</dbReference>
<dbReference type="Gene3D" id="2.170.130.10">
    <property type="entry name" value="TonB-dependent receptor, plug domain"/>
    <property type="match status" value="1"/>
</dbReference>
<accession>A0ABU1WVT7</accession>
<dbReference type="InterPro" id="IPR000531">
    <property type="entry name" value="Beta-barrel_TonB"/>
</dbReference>
<evidence type="ECO:0000256" key="3">
    <source>
        <dbReference type="ARBA" id="ARBA00023237"/>
    </source>
</evidence>
<dbReference type="SUPFAM" id="SSF56935">
    <property type="entry name" value="Porins"/>
    <property type="match status" value="1"/>
</dbReference>
<dbReference type="InterPro" id="IPR036942">
    <property type="entry name" value="Beta-barrel_TonB_sf"/>
</dbReference>
<keyword evidence="4" id="KW-0798">TonB box</keyword>
<reference evidence="8 9" key="1">
    <citation type="submission" date="2023-07" db="EMBL/GenBank/DDBJ databases">
        <title>Sorghum-associated microbial communities from plants grown in Nebraska, USA.</title>
        <authorList>
            <person name="Schachtman D."/>
        </authorList>
    </citation>
    <scope>NUCLEOTIDE SEQUENCE [LARGE SCALE GENOMIC DNA]</scope>
    <source>
        <strain evidence="8 9">4256</strain>
    </source>
</reference>
<evidence type="ECO:0000256" key="5">
    <source>
        <dbReference type="SAM" id="SignalP"/>
    </source>
</evidence>
<dbReference type="InterPro" id="IPR037066">
    <property type="entry name" value="Plug_dom_sf"/>
</dbReference>
<comment type="caution">
    <text evidence="8">The sequence shown here is derived from an EMBL/GenBank/DDBJ whole genome shotgun (WGS) entry which is preliminary data.</text>
</comment>
<keyword evidence="9" id="KW-1185">Reference proteome</keyword>
<evidence type="ECO:0000256" key="4">
    <source>
        <dbReference type="RuleBase" id="RU003357"/>
    </source>
</evidence>
<comment type="similarity">
    <text evidence="4">Belongs to the TonB-dependent receptor family.</text>
</comment>
<feature type="domain" description="TonB-dependent receptor-like beta-barrel" evidence="6">
    <location>
        <begin position="437"/>
        <end position="900"/>
    </location>
</feature>
<dbReference type="PANTHER" id="PTHR40980:SF3">
    <property type="entry name" value="TONB-DEPENDENT RECEPTOR-LIKE BETA-BARREL DOMAIN-CONTAINING PROTEIN"/>
    <property type="match status" value="1"/>
</dbReference>
<dbReference type="NCBIfam" id="TIGR01782">
    <property type="entry name" value="TonB-Xanth-Caul"/>
    <property type="match status" value="1"/>
</dbReference>
<comment type="subcellular location">
    <subcellularLocation>
        <location evidence="1 4">Cell outer membrane</location>
    </subcellularLocation>
</comment>
<dbReference type="EMBL" id="JAVDWV010000001">
    <property type="protein sequence ID" value="MDR7153415.1"/>
    <property type="molecule type" value="Genomic_DNA"/>
</dbReference>